<gene>
    <name evidence="1" type="ORF">Q8Y70_10735</name>
</gene>
<protein>
    <recommendedName>
        <fullName evidence="3">DUF1496 domain-containing protein</fullName>
    </recommendedName>
</protein>
<reference evidence="1 2" key="1">
    <citation type="submission" date="2023-10" db="EMBL/GenBank/DDBJ databases">
        <title>Genome sequencing of the isolated polysaccharide-producing bacterium Kosakonia sacchari KS2022.</title>
        <authorList>
            <person name="Yi X."/>
        </authorList>
    </citation>
    <scope>NUCLEOTIDE SEQUENCE [LARGE SCALE GENOMIC DNA]</scope>
    <source>
        <strain evidence="1 2">KS2022</strain>
    </source>
</reference>
<accession>A0ABZ0MVH5</accession>
<organism evidence="1 2">
    <name type="scientific">Kosakonia sacchari</name>
    <dbReference type="NCBI Taxonomy" id="1158459"/>
    <lineage>
        <taxon>Bacteria</taxon>
        <taxon>Pseudomonadati</taxon>
        <taxon>Pseudomonadota</taxon>
        <taxon>Gammaproteobacteria</taxon>
        <taxon>Enterobacterales</taxon>
        <taxon>Enterobacteriaceae</taxon>
        <taxon>Kosakonia</taxon>
    </lineage>
</organism>
<sequence>MPVLLFISSMAYAGDITMVDPQQEETANGKTICTYENNTYTFTYITKGKCPYTKTFDTKESK</sequence>
<keyword evidence="2" id="KW-1185">Reference proteome</keyword>
<dbReference type="Proteomes" id="UP001302368">
    <property type="component" value="Chromosome"/>
</dbReference>
<dbReference type="RefSeq" id="WP_305735930.1">
    <property type="nucleotide sequence ID" value="NZ_CP137744.1"/>
</dbReference>
<evidence type="ECO:0000313" key="2">
    <source>
        <dbReference type="Proteomes" id="UP001302368"/>
    </source>
</evidence>
<proteinExistence type="predicted"/>
<evidence type="ECO:0000313" key="1">
    <source>
        <dbReference type="EMBL" id="WOZ79489.1"/>
    </source>
</evidence>
<name>A0ABZ0MVH5_9ENTR</name>
<dbReference type="EMBL" id="CP137744">
    <property type="protein sequence ID" value="WOZ79489.1"/>
    <property type="molecule type" value="Genomic_DNA"/>
</dbReference>
<evidence type="ECO:0008006" key="3">
    <source>
        <dbReference type="Google" id="ProtNLM"/>
    </source>
</evidence>